<proteinExistence type="predicted"/>
<evidence type="ECO:0000256" key="1">
    <source>
        <dbReference type="SAM" id="Phobius"/>
    </source>
</evidence>
<gene>
    <name evidence="3" type="ORF">SAMN04489750_0701</name>
</gene>
<reference evidence="4" key="1">
    <citation type="submission" date="2016-10" db="EMBL/GenBank/DDBJ databases">
        <authorList>
            <person name="Varghese N."/>
            <person name="Submissions S."/>
        </authorList>
    </citation>
    <scope>NUCLEOTIDE SEQUENCE [LARGE SCALE GENOMIC DNA]</scope>
    <source>
        <strain evidence="4">DSM 22951</strain>
    </source>
</reference>
<dbReference type="PANTHER" id="PTHR33608:SF14">
    <property type="entry name" value="POSSIBLE CONSERVED SECRETED PROTEIN"/>
    <property type="match status" value="1"/>
</dbReference>
<dbReference type="Pfam" id="PF01882">
    <property type="entry name" value="DUF58"/>
    <property type="match status" value="1"/>
</dbReference>
<evidence type="ECO:0000259" key="2">
    <source>
        <dbReference type="Pfam" id="PF01882"/>
    </source>
</evidence>
<feature type="transmembrane region" description="Helical" evidence="1">
    <location>
        <begin position="6"/>
        <end position="28"/>
    </location>
</feature>
<feature type="domain" description="DUF58" evidence="2">
    <location>
        <begin position="194"/>
        <end position="304"/>
    </location>
</feature>
<keyword evidence="4" id="KW-1185">Reference proteome</keyword>
<dbReference type="AlphaFoldDB" id="A0A2Y8ZT56"/>
<evidence type="ECO:0000313" key="4">
    <source>
        <dbReference type="Proteomes" id="UP000250028"/>
    </source>
</evidence>
<keyword evidence="1" id="KW-0812">Transmembrane</keyword>
<sequence length="412" mass="44507">MRKDWQPTSWLIGAVVVAATALALAVLLRRADLLILSFAPAGVVLWSLASRPQVSPDIDPAGVSPTTSADQQSVWALHGRHVDGAEQWWAQCAPADGIRWEQDLLGGYLHTSASRLEARWTADRIGTATVGAALTELISPWAAYRFGPLRIPATEVRVRPRPSPNGRQLQLPHPIGLVGANRSTSRGSGSEFADVRTYRPGDRLRAIHWPRTARTGQLHVRDNYAEQDAAVLVVVDGSGGGASWQRGLQAAATVAEFFIRHADRVALVVLGAGRPAYLPYGAGQRHYHRIADVLSGAREPAATEPPRRVRLPVQAGCTVLMVSSILTDVAPTVAVGLAQRGLPVIVLDTAPDVGELADPLDQLAMRLRLLERRPVVERLTQAGAQVTAWDGAGSLELPMRRLTRRPPIRVHS</sequence>
<name>A0A2Y8ZT56_9MICO</name>
<keyword evidence="1" id="KW-0472">Membrane</keyword>
<dbReference type="PANTHER" id="PTHR33608">
    <property type="entry name" value="BLL2464 PROTEIN"/>
    <property type="match status" value="1"/>
</dbReference>
<dbReference type="Proteomes" id="UP000250028">
    <property type="component" value="Unassembled WGS sequence"/>
</dbReference>
<protein>
    <submittedName>
        <fullName evidence="3">Uncharacterized conserved protein, DUF58 family, contains vWF domain</fullName>
    </submittedName>
</protein>
<evidence type="ECO:0000313" key="3">
    <source>
        <dbReference type="EMBL" id="SSA33419.1"/>
    </source>
</evidence>
<dbReference type="InterPro" id="IPR002881">
    <property type="entry name" value="DUF58"/>
</dbReference>
<dbReference type="RefSeq" id="WP_170119732.1">
    <property type="nucleotide sequence ID" value="NZ_QGDN01000001.1"/>
</dbReference>
<keyword evidence="1" id="KW-1133">Transmembrane helix</keyword>
<dbReference type="EMBL" id="UESZ01000001">
    <property type="protein sequence ID" value="SSA33419.1"/>
    <property type="molecule type" value="Genomic_DNA"/>
</dbReference>
<organism evidence="3 4">
    <name type="scientific">Branchiibius hedensis</name>
    <dbReference type="NCBI Taxonomy" id="672460"/>
    <lineage>
        <taxon>Bacteria</taxon>
        <taxon>Bacillati</taxon>
        <taxon>Actinomycetota</taxon>
        <taxon>Actinomycetes</taxon>
        <taxon>Micrococcales</taxon>
        <taxon>Dermacoccaceae</taxon>
        <taxon>Branchiibius</taxon>
    </lineage>
</organism>
<accession>A0A2Y8ZT56</accession>